<name>A0AA39ZVM8_9PEZI</name>
<evidence type="ECO:0000313" key="3">
    <source>
        <dbReference type="Proteomes" id="UP001172102"/>
    </source>
</evidence>
<evidence type="ECO:0000313" key="2">
    <source>
        <dbReference type="EMBL" id="KAK0704411.1"/>
    </source>
</evidence>
<keyword evidence="3" id="KW-1185">Reference proteome</keyword>
<dbReference type="AlphaFoldDB" id="A0AA39ZVM8"/>
<accession>A0AA39ZVM8</accession>
<evidence type="ECO:0000259" key="1">
    <source>
        <dbReference type="Pfam" id="PF24539"/>
    </source>
</evidence>
<proteinExistence type="predicted"/>
<dbReference type="InterPro" id="IPR056021">
    <property type="entry name" value="DUF7600"/>
</dbReference>
<dbReference type="EMBL" id="JAUKUA010000007">
    <property type="protein sequence ID" value="KAK0704411.1"/>
    <property type="molecule type" value="Genomic_DNA"/>
</dbReference>
<dbReference type="InterPro" id="IPR036047">
    <property type="entry name" value="F-box-like_dom_sf"/>
</dbReference>
<sequence>MDMGTFYACAICRQLIGDYFNAESPNGTWQSLYRGICEGVDNAVLTGVGWNEYDPGINGIFRPPTKPDVFYWDDGYDIDTDSTEFHAKWNNPANTIRGYAVHFGCWRMLELMFAPAPVPHTTFFNVCSSLPFAGQNIVLWGHEYYGLGEDPNKMFQIASLPFYKRSKCNPIGFAPDVFEEFAREPPVGEPAGALSTRVTANGKDCFFQLPTETRLAICIYLPTTDALYLRLASKAFWFFFDDQQFWRSRFRYIGFDRGWLLYNTLKINASRKEASKINWRWLYHRTTETRMPHDMLNQKRVWDLAAFVYDILSLRWSGQPVNHRQQIPGYPVSLRDETSETWTYREVSSLSECPFGVHAQVVDVPASLSRISFSFVLLGDGSYLAGMKFTASDESVVEMGYQQEPGKQLHVDITSELRGFSLEVAPRGIRNVRCVTKEDSQSPPSDGGWVRDPIDDLGGIVRLVPYGSLQTHLRNGALRLHALTDRLVVDHAITSLKADFDVGAPPPPCNSPPRC</sequence>
<organism evidence="2 3">
    <name type="scientific">Lasiosphaeris hirsuta</name>
    <dbReference type="NCBI Taxonomy" id="260670"/>
    <lineage>
        <taxon>Eukaryota</taxon>
        <taxon>Fungi</taxon>
        <taxon>Dikarya</taxon>
        <taxon>Ascomycota</taxon>
        <taxon>Pezizomycotina</taxon>
        <taxon>Sordariomycetes</taxon>
        <taxon>Sordariomycetidae</taxon>
        <taxon>Sordariales</taxon>
        <taxon>Lasiosphaeriaceae</taxon>
        <taxon>Lasiosphaeris</taxon>
    </lineage>
</organism>
<protein>
    <recommendedName>
        <fullName evidence="1">DUF7600 domain-containing protein</fullName>
    </recommendedName>
</protein>
<dbReference type="SUPFAM" id="SSF81383">
    <property type="entry name" value="F-box domain"/>
    <property type="match status" value="1"/>
</dbReference>
<dbReference type="Proteomes" id="UP001172102">
    <property type="component" value="Unassembled WGS sequence"/>
</dbReference>
<gene>
    <name evidence="2" type="ORF">B0H67DRAFT_349158</name>
</gene>
<dbReference type="Pfam" id="PF24539">
    <property type="entry name" value="DUF7600"/>
    <property type="match status" value="1"/>
</dbReference>
<comment type="caution">
    <text evidence="2">The sequence shown here is derived from an EMBL/GenBank/DDBJ whole genome shotgun (WGS) entry which is preliminary data.</text>
</comment>
<feature type="domain" description="DUF7600" evidence="1">
    <location>
        <begin position="357"/>
        <end position="443"/>
    </location>
</feature>
<reference evidence="2" key="1">
    <citation type="submission" date="2023-06" db="EMBL/GenBank/DDBJ databases">
        <title>Genome-scale phylogeny and comparative genomics of the fungal order Sordariales.</title>
        <authorList>
            <consortium name="Lawrence Berkeley National Laboratory"/>
            <person name="Hensen N."/>
            <person name="Bonometti L."/>
            <person name="Westerberg I."/>
            <person name="Brannstrom I.O."/>
            <person name="Guillou S."/>
            <person name="Cros-Aarteil S."/>
            <person name="Calhoun S."/>
            <person name="Haridas S."/>
            <person name="Kuo A."/>
            <person name="Mondo S."/>
            <person name="Pangilinan J."/>
            <person name="Riley R."/>
            <person name="Labutti K."/>
            <person name="Andreopoulos B."/>
            <person name="Lipzen A."/>
            <person name="Chen C."/>
            <person name="Yanf M."/>
            <person name="Daum C."/>
            <person name="Ng V."/>
            <person name="Clum A."/>
            <person name="Steindorff A."/>
            <person name="Ohm R."/>
            <person name="Martin F."/>
            <person name="Silar P."/>
            <person name="Natvig D."/>
            <person name="Lalanne C."/>
            <person name="Gautier V."/>
            <person name="Ament-Velasquez S.L."/>
            <person name="Kruys A."/>
            <person name="Hutchinson M.I."/>
            <person name="Powell A.J."/>
            <person name="Barry K."/>
            <person name="Miller A.N."/>
            <person name="Grigoriev I.V."/>
            <person name="Debuchy R."/>
            <person name="Gladieux P."/>
            <person name="Thoren M.H."/>
            <person name="Johannesson H."/>
        </authorList>
    </citation>
    <scope>NUCLEOTIDE SEQUENCE</scope>
    <source>
        <strain evidence="2">SMH4607-1</strain>
    </source>
</reference>